<gene>
    <name evidence="1" type="ORF">HRUBRA_02737</name>
</gene>
<dbReference type="STRING" id="1265313.HRUBRA_02737"/>
<keyword evidence="2" id="KW-1185">Reference proteome</keyword>
<reference evidence="1 2" key="1">
    <citation type="journal article" date="2014" name="Genome Announc.">
        <title>Genome Sequence of Gammaproteobacterial Pseudohaliea rubra Type Strain DSM 19751, Isolated from Coastal Seawater of the Mediterranean Sea.</title>
        <authorList>
            <person name="Spring S."/>
            <person name="Fiebig A."/>
            <person name="Riedel T."/>
            <person name="Goker M."/>
            <person name="Klenk H.P."/>
        </authorList>
    </citation>
    <scope>NUCLEOTIDE SEQUENCE [LARGE SCALE GENOMIC DNA]</scope>
    <source>
        <strain evidence="1 2">DSM 19751</strain>
    </source>
</reference>
<protein>
    <submittedName>
        <fullName evidence="1">Uncharacterized protein</fullName>
    </submittedName>
</protein>
<dbReference type="AlphaFoldDB" id="A0A095WVT5"/>
<dbReference type="EMBL" id="AUVB01000085">
    <property type="protein sequence ID" value="KGE02759.1"/>
    <property type="molecule type" value="Genomic_DNA"/>
</dbReference>
<evidence type="ECO:0000313" key="1">
    <source>
        <dbReference type="EMBL" id="KGE02759.1"/>
    </source>
</evidence>
<dbReference type="Proteomes" id="UP000029640">
    <property type="component" value="Unassembled WGS sequence"/>
</dbReference>
<proteinExistence type="predicted"/>
<sequence length="44" mass="5212">MRALVREKLAAIDIRLSDSRRQVGFDSEEACQEENRGKWKERFS</sequence>
<dbReference type="HOGENOM" id="CLU_3217003_0_0_6"/>
<accession>A0A095WVT5</accession>
<name>A0A095WVT5_9GAMM</name>
<evidence type="ECO:0000313" key="2">
    <source>
        <dbReference type="Proteomes" id="UP000029640"/>
    </source>
</evidence>
<comment type="caution">
    <text evidence="1">The sequence shown here is derived from an EMBL/GenBank/DDBJ whole genome shotgun (WGS) entry which is preliminary data.</text>
</comment>
<organism evidence="1 2">
    <name type="scientific">Pseudohaliea rubra DSM 19751</name>
    <dbReference type="NCBI Taxonomy" id="1265313"/>
    <lineage>
        <taxon>Bacteria</taxon>
        <taxon>Pseudomonadati</taxon>
        <taxon>Pseudomonadota</taxon>
        <taxon>Gammaproteobacteria</taxon>
        <taxon>Cellvibrionales</taxon>
        <taxon>Halieaceae</taxon>
        <taxon>Pseudohaliea</taxon>
    </lineage>
</organism>